<accession>N8VKG2</accession>
<reference evidence="2 3" key="1">
    <citation type="submission" date="2013-02" db="EMBL/GenBank/DDBJ databases">
        <title>The Genome Sequence of Acinetobacter sp. NIPH 899.</title>
        <authorList>
            <consortium name="The Broad Institute Genome Sequencing Platform"/>
            <consortium name="The Broad Institute Genome Sequencing Center for Infectious Disease"/>
            <person name="Cerqueira G."/>
            <person name="Feldgarden M."/>
            <person name="Courvalin P."/>
            <person name="Perichon B."/>
            <person name="Grillot-Courvalin C."/>
            <person name="Clermont D."/>
            <person name="Rocha E."/>
            <person name="Yoon E.-J."/>
            <person name="Nemec A."/>
            <person name="Walker B."/>
            <person name="Young S.K."/>
            <person name="Zeng Q."/>
            <person name="Gargeya S."/>
            <person name="Fitzgerald M."/>
            <person name="Haas B."/>
            <person name="Abouelleil A."/>
            <person name="Alvarado L."/>
            <person name="Arachchi H.M."/>
            <person name="Berlin A.M."/>
            <person name="Chapman S.B."/>
            <person name="Dewar J."/>
            <person name="Goldberg J."/>
            <person name="Griggs A."/>
            <person name="Gujja S."/>
            <person name="Hansen M."/>
            <person name="Howarth C."/>
            <person name="Imamovic A."/>
            <person name="Larimer J."/>
            <person name="McCowan C."/>
            <person name="Murphy C."/>
            <person name="Neiman D."/>
            <person name="Pearson M."/>
            <person name="Priest M."/>
            <person name="Roberts A."/>
            <person name="Saif S."/>
            <person name="Shea T."/>
            <person name="Sisk P."/>
            <person name="Sykes S."/>
            <person name="Wortman J."/>
            <person name="Nusbaum C."/>
            <person name="Birren B."/>
        </authorList>
    </citation>
    <scope>NUCLEOTIDE SEQUENCE [LARGE SCALE GENOMIC DNA]</scope>
    <source>
        <strain evidence="2 3">NIPH 899</strain>
    </source>
</reference>
<feature type="region of interest" description="Disordered" evidence="1">
    <location>
        <begin position="90"/>
        <end position="112"/>
    </location>
</feature>
<dbReference type="Proteomes" id="UP000013070">
    <property type="component" value="Unassembled WGS sequence"/>
</dbReference>
<evidence type="ECO:0000313" key="2">
    <source>
        <dbReference type="EMBL" id="ENV00407.1"/>
    </source>
</evidence>
<name>N8VKG2_9GAMM</name>
<sequence>MKRALILGPVRLLGSRVAQVFAFAELVNGNVPIEDYDVTTGKPVEPTSLEEITEILAKLETPIEDPLQALAKELADSNTYFVLPKRHRINEHPNDDWRGRGNRKKRMHRKDR</sequence>
<feature type="compositionally biased region" description="Basic and acidic residues" evidence="1">
    <location>
        <begin position="90"/>
        <end position="99"/>
    </location>
</feature>
<dbReference type="AlphaFoldDB" id="N8VKG2"/>
<dbReference type="HOGENOM" id="CLU_2140447_0_0_6"/>
<organism evidence="2 3">
    <name type="scientific">Acinetobacter variabilis</name>
    <dbReference type="NCBI Taxonomy" id="70346"/>
    <lineage>
        <taxon>Bacteria</taxon>
        <taxon>Pseudomonadati</taxon>
        <taxon>Pseudomonadota</taxon>
        <taxon>Gammaproteobacteria</taxon>
        <taxon>Moraxellales</taxon>
        <taxon>Moraxellaceae</taxon>
        <taxon>Acinetobacter</taxon>
    </lineage>
</organism>
<protein>
    <submittedName>
        <fullName evidence="2">Uncharacterized protein</fullName>
    </submittedName>
</protein>
<dbReference type="PATRIC" id="fig|1217710.3.peg.603"/>
<keyword evidence="3" id="KW-1185">Reference proteome</keyword>
<evidence type="ECO:0000256" key="1">
    <source>
        <dbReference type="SAM" id="MobiDB-lite"/>
    </source>
</evidence>
<evidence type="ECO:0000313" key="3">
    <source>
        <dbReference type="Proteomes" id="UP000013070"/>
    </source>
</evidence>
<dbReference type="EMBL" id="APPE01000031">
    <property type="protein sequence ID" value="ENV00407.1"/>
    <property type="molecule type" value="Genomic_DNA"/>
</dbReference>
<comment type="caution">
    <text evidence="2">The sequence shown here is derived from an EMBL/GenBank/DDBJ whole genome shotgun (WGS) entry which is preliminary data.</text>
</comment>
<feature type="compositionally biased region" description="Basic residues" evidence="1">
    <location>
        <begin position="100"/>
        <end position="112"/>
    </location>
</feature>
<proteinExistence type="predicted"/>
<dbReference type="RefSeq" id="WP_004780909.1">
    <property type="nucleotide sequence ID" value="NZ_KB849398.1"/>
</dbReference>
<gene>
    <name evidence="2" type="ORF">F969_00639</name>
</gene>